<dbReference type="PANTHER" id="PTHR33052">
    <property type="entry name" value="DUF4228 DOMAIN PROTEIN-RELATED"/>
    <property type="match status" value="1"/>
</dbReference>
<comment type="caution">
    <text evidence="1">The sequence shown here is derived from an EMBL/GenBank/DDBJ whole genome shotgun (WGS) entry which is preliminary data.</text>
</comment>
<protein>
    <submittedName>
        <fullName evidence="1">Uncharacterized protein</fullName>
    </submittedName>
</protein>
<dbReference type="EMBL" id="PNBA02000001">
    <property type="protein sequence ID" value="KAG6436032.1"/>
    <property type="molecule type" value="Genomic_DNA"/>
</dbReference>
<reference evidence="1" key="1">
    <citation type="submission" date="2018-01" db="EMBL/GenBank/DDBJ databases">
        <authorList>
            <person name="Mao J.F."/>
        </authorList>
    </citation>
    <scope>NUCLEOTIDE SEQUENCE</scope>
    <source>
        <strain evidence="1">Huo1</strain>
        <tissue evidence="1">Leaf</tissue>
    </source>
</reference>
<name>A0A8X9ABF0_SALSN</name>
<reference evidence="1" key="2">
    <citation type="submission" date="2020-08" db="EMBL/GenBank/DDBJ databases">
        <title>Plant Genome Project.</title>
        <authorList>
            <person name="Zhang R.-G."/>
        </authorList>
    </citation>
    <scope>NUCLEOTIDE SEQUENCE</scope>
    <source>
        <strain evidence="1">Huo1</strain>
        <tissue evidence="1">Leaf</tissue>
    </source>
</reference>
<accession>A0A8X9ABF0</accession>
<keyword evidence="2" id="KW-1185">Reference proteome</keyword>
<evidence type="ECO:0000313" key="1">
    <source>
        <dbReference type="EMBL" id="KAG6436032.1"/>
    </source>
</evidence>
<gene>
    <name evidence="1" type="ORF">SASPL_100913</name>
</gene>
<organism evidence="1">
    <name type="scientific">Salvia splendens</name>
    <name type="common">Scarlet sage</name>
    <dbReference type="NCBI Taxonomy" id="180675"/>
    <lineage>
        <taxon>Eukaryota</taxon>
        <taxon>Viridiplantae</taxon>
        <taxon>Streptophyta</taxon>
        <taxon>Embryophyta</taxon>
        <taxon>Tracheophyta</taxon>
        <taxon>Spermatophyta</taxon>
        <taxon>Magnoliopsida</taxon>
        <taxon>eudicotyledons</taxon>
        <taxon>Gunneridae</taxon>
        <taxon>Pentapetalae</taxon>
        <taxon>asterids</taxon>
        <taxon>lamiids</taxon>
        <taxon>Lamiales</taxon>
        <taxon>Lamiaceae</taxon>
        <taxon>Nepetoideae</taxon>
        <taxon>Mentheae</taxon>
        <taxon>Salviinae</taxon>
        <taxon>Salvia</taxon>
        <taxon>Salvia subgen. Calosphace</taxon>
        <taxon>core Calosphace</taxon>
    </lineage>
</organism>
<dbReference type="InterPro" id="IPR025322">
    <property type="entry name" value="PADRE_dom"/>
</dbReference>
<proteinExistence type="predicted"/>
<sequence>MGNISSCITAQPDTAKLIDLHRGTLRLLALPTTAADLMLEEPGRLVSLVRDRRFSAIKADEILVGGGVYVLIPVSRMNGRVADSEMAAIVSFCSGRRLKRRSSKVVAEEGCDRVLGEAESDVNGRRNHRVKQWKPALEPIHEGI</sequence>
<dbReference type="Pfam" id="PF14009">
    <property type="entry name" value="PADRE"/>
    <property type="match status" value="1"/>
</dbReference>
<dbReference type="AlphaFoldDB" id="A0A8X9ABF0"/>
<evidence type="ECO:0000313" key="2">
    <source>
        <dbReference type="Proteomes" id="UP000298416"/>
    </source>
</evidence>
<dbReference type="Proteomes" id="UP000298416">
    <property type="component" value="Unassembled WGS sequence"/>
</dbReference>